<dbReference type="PANTHER" id="PTHR36923:SF3">
    <property type="entry name" value="FERREDOXIN"/>
    <property type="match status" value="1"/>
</dbReference>
<dbReference type="EMBL" id="VTPS01000006">
    <property type="protein sequence ID" value="TZE82430.1"/>
    <property type="molecule type" value="Genomic_DNA"/>
</dbReference>
<accession>A0A5D8QCR0</accession>
<evidence type="ECO:0000256" key="6">
    <source>
        <dbReference type="RuleBase" id="RU368020"/>
    </source>
</evidence>
<dbReference type="Gene3D" id="3.30.70.20">
    <property type="match status" value="1"/>
</dbReference>
<evidence type="ECO:0000256" key="1">
    <source>
        <dbReference type="ARBA" id="ARBA00022448"/>
    </source>
</evidence>
<dbReference type="GO" id="GO:0009055">
    <property type="term" value="F:electron transfer activity"/>
    <property type="evidence" value="ECO:0007669"/>
    <property type="project" value="UniProtKB-UniRule"/>
</dbReference>
<comment type="caution">
    <text evidence="8">The sequence shown here is derived from an EMBL/GenBank/DDBJ whole genome shotgun (WGS) entry which is preliminary data.</text>
</comment>
<dbReference type="InterPro" id="IPR017896">
    <property type="entry name" value="4Fe4S_Fe-S-bd"/>
</dbReference>
<organism evidence="8 9">
    <name type="scientific">Calorimonas adulescens</name>
    <dbReference type="NCBI Taxonomy" id="2606906"/>
    <lineage>
        <taxon>Bacteria</taxon>
        <taxon>Bacillati</taxon>
        <taxon>Bacillota</taxon>
        <taxon>Clostridia</taxon>
        <taxon>Thermoanaerobacterales</taxon>
        <taxon>Thermoanaerobacteraceae</taxon>
        <taxon>Calorimonas</taxon>
    </lineage>
</organism>
<dbReference type="PANTHER" id="PTHR36923">
    <property type="entry name" value="FERREDOXIN"/>
    <property type="match status" value="1"/>
</dbReference>
<dbReference type="PROSITE" id="PS00198">
    <property type="entry name" value="4FE4S_FER_1"/>
    <property type="match status" value="1"/>
</dbReference>
<dbReference type="Pfam" id="PF13370">
    <property type="entry name" value="Fer4_13"/>
    <property type="match status" value="1"/>
</dbReference>
<dbReference type="RefSeq" id="WP_149544942.1">
    <property type="nucleotide sequence ID" value="NZ_VTPS01000006.1"/>
</dbReference>
<evidence type="ECO:0000256" key="2">
    <source>
        <dbReference type="ARBA" id="ARBA00022723"/>
    </source>
</evidence>
<protein>
    <recommendedName>
        <fullName evidence="6">Ferredoxin</fullName>
    </recommendedName>
</protein>
<keyword evidence="1 6" id="KW-0813">Transport</keyword>
<dbReference type="PROSITE" id="PS51379">
    <property type="entry name" value="4FE4S_FER_2"/>
    <property type="match status" value="1"/>
</dbReference>
<dbReference type="Proteomes" id="UP000322976">
    <property type="component" value="Unassembled WGS sequence"/>
</dbReference>
<proteinExistence type="predicted"/>
<dbReference type="InterPro" id="IPR051269">
    <property type="entry name" value="Fe-S_cluster_ET"/>
</dbReference>
<evidence type="ECO:0000313" key="9">
    <source>
        <dbReference type="Proteomes" id="UP000322976"/>
    </source>
</evidence>
<keyword evidence="3 6" id="KW-0249">Electron transport</keyword>
<reference evidence="8 9" key="1">
    <citation type="submission" date="2019-08" db="EMBL/GenBank/DDBJ databases">
        <title>Calorimonas adulescens gen. nov., sp. nov., an anaerobic thermophilic bacterium from Sakhalin hot spring.</title>
        <authorList>
            <person name="Khomyakova M.A."/>
            <person name="Merkel A.Y."/>
            <person name="Novikov A."/>
            <person name="Bonch-Osmolovskaya E.A."/>
            <person name="Slobodkin A.I."/>
        </authorList>
    </citation>
    <scope>NUCLEOTIDE SEQUENCE [LARGE SCALE GENOMIC DNA]</scope>
    <source>
        <strain evidence="8 9">A05MB</strain>
    </source>
</reference>
<evidence type="ECO:0000256" key="5">
    <source>
        <dbReference type="ARBA" id="ARBA00023014"/>
    </source>
</evidence>
<dbReference type="GO" id="GO:0051536">
    <property type="term" value="F:iron-sulfur cluster binding"/>
    <property type="evidence" value="ECO:0007669"/>
    <property type="project" value="UniProtKB-KW"/>
</dbReference>
<evidence type="ECO:0000256" key="3">
    <source>
        <dbReference type="ARBA" id="ARBA00022982"/>
    </source>
</evidence>
<dbReference type="InterPro" id="IPR001080">
    <property type="entry name" value="3Fe4S_ferredoxin"/>
</dbReference>
<dbReference type="AlphaFoldDB" id="A0A5D8QCR0"/>
<dbReference type="PRINTS" id="PR00352">
    <property type="entry name" value="3FE4SFRDOXIN"/>
</dbReference>
<name>A0A5D8QCR0_9THEO</name>
<evidence type="ECO:0000313" key="8">
    <source>
        <dbReference type="EMBL" id="TZE82430.1"/>
    </source>
</evidence>
<dbReference type="InterPro" id="IPR017900">
    <property type="entry name" value="4Fe4S_Fe_S_CS"/>
</dbReference>
<sequence>MRLYVDEESCIGCGDCIYTCPEVFHWNEDGTMALAIDTDIPAEFEDLAGQAMYNCPVEAIHEM</sequence>
<comment type="function">
    <text evidence="6">Ferredoxins are iron-sulfur proteins that transfer electrons in a wide variety of metabolic reactions.</text>
</comment>
<evidence type="ECO:0000256" key="4">
    <source>
        <dbReference type="ARBA" id="ARBA00023004"/>
    </source>
</evidence>
<feature type="domain" description="4Fe-4S ferredoxin-type" evidence="7">
    <location>
        <begin position="1"/>
        <end position="29"/>
    </location>
</feature>
<keyword evidence="9" id="KW-1185">Reference proteome</keyword>
<gene>
    <name evidence="8" type="ORF">FWJ32_05330</name>
</gene>
<dbReference type="GO" id="GO:0005506">
    <property type="term" value="F:iron ion binding"/>
    <property type="evidence" value="ECO:0007669"/>
    <property type="project" value="UniProtKB-UniRule"/>
</dbReference>
<dbReference type="SUPFAM" id="SSF54862">
    <property type="entry name" value="4Fe-4S ferredoxins"/>
    <property type="match status" value="1"/>
</dbReference>
<keyword evidence="2 6" id="KW-0479">Metal-binding</keyword>
<evidence type="ECO:0000259" key="7">
    <source>
        <dbReference type="PROSITE" id="PS51379"/>
    </source>
</evidence>
<keyword evidence="5 6" id="KW-0411">Iron-sulfur</keyword>
<keyword evidence="4 6" id="KW-0408">Iron</keyword>